<comment type="subcellular location">
    <subcellularLocation>
        <location evidence="1">Nucleus</location>
    </subcellularLocation>
</comment>
<name>Q6CIJ8_KLULA</name>
<dbReference type="EMBL" id="CR382126">
    <property type="protein sequence ID" value="CAG98949.1"/>
    <property type="molecule type" value="Genomic_DNA"/>
</dbReference>
<dbReference type="Pfam" id="PF15459">
    <property type="entry name" value="RRP14"/>
    <property type="match status" value="1"/>
</dbReference>
<dbReference type="InterPro" id="IPR029188">
    <property type="entry name" value="Rrp14_N"/>
</dbReference>
<dbReference type="GO" id="GO:0042273">
    <property type="term" value="P:ribosomal large subunit biogenesis"/>
    <property type="evidence" value="ECO:0007669"/>
    <property type="project" value="TreeGrafter"/>
</dbReference>
<feature type="compositionally biased region" description="Basic and acidic residues" evidence="4">
    <location>
        <begin position="46"/>
        <end position="57"/>
    </location>
</feature>
<comment type="similarity">
    <text evidence="2">Belongs to the SURF6 family.</text>
</comment>
<dbReference type="InParanoid" id="Q6CIJ8"/>
<dbReference type="PANTHER" id="PTHR14369:SF0">
    <property type="entry name" value="SURFEIT LOCUS PROTEIN 6"/>
    <property type="match status" value="1"/>
</dbReference>
<keyword evidence="8" id="KW-1185">Reference proteome</keyword>
<accession>Q6CIJ8</accession>
<dbReference type="HOGENOM" id="CLU_018300_0_0_1"/>
<dbReference type="Proteomes" id="UP000000598">
    <property type="component" value="Chromosome F"/>
</dbReference>
<feature type="region of interest" description="Disordered" evidence="4">
    <location>
        <begin position="34"/>
        <end position="314"/>
    </location>
</feature>
<evidence type="ECO:0000256" key="4">
    <source>
        <dbReference type="SAM" id="MobiDB-lite"/>
    </source>
</evidence>
<evidence type="ECO:0000313" key="7">
    <source>
        <dbReference type="EMBL" id="CAG98949.1"/>
    </source>
</evidence>
<dbReference type="InterPro" id="IPR007019">
    <property type="entry name" value="SURF6"/>
</dbReference>
<gene>
    <name evidence="7" type="ORF">KLLA0_F26070g</name>
</gene>
<dbReference type="GO" id="GO:0005730">
    <property type="term" value="C:nucleolus"/>
    <property type="evidence" value="ECO:0007669"/>
    <property type="project" value="TreeGrafter"/>
</dbReference>
<feature type="compositionally biased region" description="Acidic residues" evidence="4">
    <location>
        <begin position="95"/>
        <end position="128"/>
    </location>
</feature>
<dbReference type="OMA" id="QKKRTDN"/>
<evidence type="ECO:0000259" key="5">
    <source>
        <dbReference type="Pfam" id="PF04935"/>
    </source>
</evidence>
<dbReference type="eggNOG" id="KOG2885">
    <property type="taxonomic scope" value="Eukaryota"/>
</dbReference>
<feature type="compositionally biased region" description="Basic and acidic residues" evidence="4">
    <location>
        <begin position="393"/>
        <end position="409"/>
    </location>
</feature>
<dbReference type="GO" id="GO:0003677">
    <property type="term" value="F:DNA binding"/>
    <property type="evidence" value="ECO:0007669"/>
    <property type="project" value="TreeGrafter"/>
</dbReference>
<keyword evidence="3" id="KW-0539">Nucleus</keyword>
<dbReference type="GO" id="GO:0042274">
    <property type="term" value="P:ribosomal small subunit biogenesis"/>
    <property type="evidence" value="ECO:0007669"/>
    <property type="project" value="TreeGrafter"/>
</dbReference>
<feature type="compositionally biased region" description="Acidic residues" evidence="4">
    <location>
        <begin position="245"/>
        <end position="258"/>
    </location>
</feature>
<protein>
    <submittedName>
        <fullName evidence="7">KLLA0F26070p</fullName>
    </submittedName>
</protein>
<evidence type="ECO:0000256" key="1">
    <source>
        <dbReference type="ARBA" id="ARBA00004123"/>
    </source>
</evidence>
<organism evidence="7 8">
    <name type="scientific">Kluyveromyces lactis (strain ATCC 8585 / CBS 2359 / DSM 70799 / NBRC 1267 / NRRL Y-1140 / WM37)</name>
    <name type="common">Yeast</name>
    <name type="synonym">Candida sphaerica</name>
    <dbReference type="NCBI Taxonomy" id="284590"/>
    <lineage>
        <taxon>Eukaryota</taxon>
        <taxon>Fungi</taxon>
        <taxon>Dikarya</taxon>
        <taxon>Ascomycota</taxon>
        <taxon>Saccharomycotina</taxon>
        <taxon>Saccharomycetes</taxon>
        <taxon>Saccharomycetales</taxon>
        <taxon>Saccharomycetaceae</taxon>
        <taxon>Kluyveromyces</taxon>
    </lineage>
</organism>
<evidence type="ECO:0000313" key="8">
    <source>
        <dbReference type="Proteomes" id="UP000000598"/>
    </source>
</evidence>
<evidence type="ECO:0000256" key="2">
    <source>
        <dbReference type="ARBA" id="ARBA00005904"/>
    </source>
</evidence>
<feature type="region of interest" description="Disordered" evidence="4">
    <location>
        <begin position="393"/>
        <end position="447"/>
    </location>
</feature>
<dbReference type="GO" id="GO:0003723">
    <property type="term" value="F:RNA binding"/>
    <property type="evidence" value="ECO:0007669"/>
    <property type="project" value="TreeGrafter"/>
</dbReference>
<feature type="compositionally biased region" description="Polar residues" evidence="4">
    <location>
        <begin position="283"/>
        <end position="297"/>
    </location>
</feature>
<proteinExistence type="inferred from homology"/>
<dbReference type="PaxDb" id="284590-Q6CIJ8"/>
<dbReference type="STRING" id="284590.Q6CIJ8"/>
<sequence length="447" mass="51565">MSNSLEERLKSNSSAFEGLLSLIPAKYYYDDKTQEQWNAKKKSKGQLKEDKKSKLDPEQQDDESSSALEVMKKKQAQAKAVVLPGQKKIQRELLDAESETSSEDDEDEEDEEEDEEEQTEEQESDEVPEINISQTLGESESIAVIFDDDGNPVDQNKQKQEKERIQKKQEAIERTKDDSSQKKKKMEELRCKLQEKIKALKEKRKAPGTKVEGAPSSREAILAQRKRRQEARATKLDSEKAGDVSSDDSADSDSDSDAEDAHVSKKHRRNGDEEISAKDVMFQSIQFNDGTKATSDLSHVRKGERKKGPAKKDVKAHLRLLETKKQSLESRDELDQIKLKEKEKWQKAMLQAEGIRLKDDEKLLRKALKRKEAKKRKSTVEWRERKQVVENTVAERQKRREENLQIRKDNKGKKKSKQQKMKRKFKGTAHLKKRAGFEGRMKSVKKK</sequence>
<dbReference type="AlphaFoldDB" id="Q6CIJ8"/>
<evidence type="ECO:0000256" key="3">
    <source>
        <dbReference type="ARBA" id="ARBA00023242"/>
    </source>
</evidence>
<feature type="compositionally biased region" description="Basic and acidic residues" evidence="4">
    <location>
        <begin position="230"/>
        <end position="242"/>
    </location>
</feature>
<feature type="domain" description="Ribosomal RNA-processing protein 14/surfeit locus protein 6 C-terminal" evidence="5">
    <location>
        <begin position="219"/>
        <end position="417"/>
    </location>
</feature>
<dbReference type="Pfam" id="PF04935">
    <property type="entry name" value="SURF6"/>
    <property type="match status" value="1"/>
</dbReference>
<dbReference type="InterPro" id="IPR029190">
    <property type="entry name" value="Rrp14/SURF6_C"/>
</dbReference>
<feature type="domain" description="Ribosomal RNA-processing protein 14 N-terminal" evidence="6">
    <location>
        <begin position="8"/>
        <end position="58"/>
    </location>
</feature>
<dbReference type="PANTHER" id="PTHR14369">
    <property type="entry name" value="SURFEIT LOCUS PROTEIN 6"/>
    <property type="match status" value="1"/>
</dbReference>
<feature type="compositionally biased region" description="Basic and acidic residues" evidence="4">
    <location>
        <begin position="156"/>
        <end position="200"/>
    </location>
</feature>
<reference evidence="7 8" key="1">
    <citation type="journal article" date="2004" name="Nature">
        <title>Genome evolution in yeasts.</title>
        <authorList>
            <consortium name="Genolevures"/>
            <person name="Dujon B."/>
            <person name="Sherman D."/>
            <person name="Fischer G."/>
            <person name="Durrens P."/>
            <person name="Casaregola S."/>
            <person name="Lafontaine I."/>
            <person name="de Montigny J."/>
            <person name="Marck C."/>
            <person name="Neuveglise C."/>
            <person name="Talla E."/>
            <person name="Goffard N."/>
            <person name="Frangeul L."/>
            <person name="Aigle M."/>
            <person name="Anthouard V."/>
            <person name="Babour A."/>
            <person name="Barbe V."/>
            <person name="Barnay S."/>
            <person name="Blanchin S."/>
            <person name="Beckerich J.M."/>
            <person name="Beyne E."/>
            <person name="Bleykasten C."/>
            <person name="Boisrame A."/>
            <person name="Boyer J."/>
            <person name="Cattolico L."/>
            <person name="Confanioleri F."/>
            <person name="de Daruvar A."/>
            <person name="Despons L."/>
            <person name="Fabre E."/>
            <person name="Fairhead C."/>
            <person name="Ferry-Dumazet H."/>
            <person name="Groppi A."/>
            <person name="Hantraye F."/>
            <person name="Hennequin C."/>
            <person name="Jauniaux N."/>
            <person name="Joyet P."/>
            <person name="Kachouri R."/>
            <person name="Kerrest A."/>
            <person name="Koszul R."/>
            <person name="Lemaire M."/>
            <person name="Lesur I."/>
            <person name="Ma L."/>
            <person name="Muller H."/>
            <person name="Nicaud J.M."/>
            <person name="Nikolski M."/>
            <person name="Oztas S."/>
            <person name="Ozier-Kalogeropoulos O."/>
            <person name="Pellenz S."/>
            <person name="Potier S."/>
            <person name="Richard G.F."/>
            <person name="Straub M.L."/>
            <person name="Suleau A."/>
            <person name="Swennene D."/>
            <person name="Tekaia F."/>
            <person name="Wesolowski-Louvel M."/>
            <person name="Westhof E."/>
            <person name="Wirth B."/>
            <person name="Zeniou-Meyer M."/>
            <person name="Zivanovic I."/>
            <person name="Bolotin-Fukuhara M."/>
            <person name="Thierry A."/>
            <person name="Bouchier C."/>
            <person name="Caudron B."/>
            <person name="Scarpelli C."/>
            <person name="Gaillardin C."/>
            <person name="Weissenbach J."/>
            <person name="Wincker P."/>
            <person name="Souciet J.L."/>
        </authorList>
    </citation>
    <scope>NUCLEOTIDE SEQUENCE [LARGE SCALE GENOMIC DNA]</scope>
    <source>
        <strain evidence="8">ATCC 8585 / CBS 2359 / DSM 70799 / NBRC 1267 / NRRL Y-1140 / WM37</strain>
    </source>
</reference>
<feature type="compositionally biased region" description="Basic residues" evidence="4">
    <location>
        <begin position="410"/>
        <end position="434"/>
    </location>
</feature>
<feature type="compositionally biased region" description="Basic and acidic residues" evidence="4">
    <location>
        <begin position="298"/>
        <end position="314"/>
    </location>
</feature>
<dbReference type="KEGG" id="kla:KLLA0_F26070g"/>
<evidence type="ECO:0000259" key="6">
    <source>
        <dbReference type="Pfam" id="PF15459"/>
    </source>
</evidence>
<dbReference type="FunCoup" id="Q6CIJ8">
    <property type="interactions" value="372"/>
</dbReference>